<name>A0ABD0KF89_9CAEN</name>
<comment type="caution">
    <text evidence="1">The sequence shown here is derived from an EMBL/GenBank/DDBJ whole genome shotgun (WGS) entry which is preliminary data.</text>
</comment>
<keyword evidence="2" id="KW-1185">Reference proteome</keyword>
<dbReference type="AlphaFoldDB" id="A0ABD0KF89"/>
<reference evidence="1 2" key="1">
    <citation type="journal article" date="2023" name="Sci. Data">
        <title>Genome assembly of the Korean intertidal mud-creeper Batillaria attramentaria.</title>
        <authorList>
            <person name="Patra A.K."/>
            <person name="Ho P.T."/>
            <person name="Jun S."/>
            <person name="Lee S.J."/>
            <person name="Kim Y."/>
            <person name="Won Y.J."/>
        </authorList>
    </citation>
    <scope>NUCLEOTIDE SEQUENCE [LARGE SCALE GENOMIC DNA]</scope>
    <source>
        <strain evidence="1">Wonlab-2016</strain>
    </source>
</reference>
<protein>
    <submittedName>
        <fullName evidence="1">Uncharacterized protein</fullName>
    </submittedName>
</protein>
<dbReference type="EMBL" id="JACVVK020000189">
    <property type="protein sequence ID" value="KAK7485788.1"/>
    <property type="molecule type" value="Genomic_DNA"/>
</dbReference>
<evidence type="ECO:0000313" key="2">
    <source>
        <dbReference type="Proteomes" id="UP001519460"/>
    </source>
</evidence>
<proteinExistence type="predicted"/>
<organism evidence="1 2">
    <name type="scientific">Batillaria attramentaria</name>
    <dbReference type="NCBI Taxonomy" id="370345"/>
    <lineage>
        <taxon>Eukaryota</taxon>
        <taxon>Metazoa</taxon>
        <taxon>Spiralia</taxon>
        <taxon>Lophotrochozoa</taxon>
        <taxon>Mollusca</taxon>
        <taxon>Gastropoda</taxon>
        <taxon>Caenogastropoda</taxon>
        <taxon>Sorbeoconcha</taxon>
        <taxon>Cerithioidea</taxon>
        <taxon>Batillariidae</taxon>
        <taxon>Batillaria</taxon>
    </lineage>
</organism>
<dbReference type="Proteomes" id="UP001519460">
    <property type="component" value="Unassembled WGS sequence"/>
</dbReference>
<evidence type="ECO:0000313" key="1">
    <source>
        <dbReference type="EMBL" id="KAK7485788.1"/>
    </source>
</evidence>
<sequence>MQISHCTLQQKAEIEIANPEDGRQAVCTWPGNLHNAGCANPIRFMLIRLIPKKERKTRKQSELNEFMEIDKCG</sequence>
<accession>A0ABD0KF89</accession>
<gene>
    <name evidence="1" type="ORF">BaRGS_00022969</name>
</gene>
<feature type="non-terminal residue" evidence="1">
    <location>
        <position position="73"/>
    </location>
</feature>